<dbReference type="RefSeq" id="WP_212321018.1">
    <property type="nucleotide sequence ID" value="NZ_AP024463.1"/>
</dbReference>
<feature type="transmembrane region" description="Helical" evidence="9">
    <location>
        <begin position="70"/>
        <end position="91"/>
    </location>
</feature>
<dbReference type="Gene3D" id="3.30.565.10">
    <property type="entry name" value="Histidine kinase-like ATPase, C-terminal domain"/>
    <property type="match status" value="1"/>
</dbReference>
<proteinExistence type="predicted"/>
<dbReference type="PANTHER" id="PTHR24421:SF10">
    <property type="entry name" value="NITRATE_NITRITE SENSOR PROTEIN NARQ"/>
    <property type="match status" value="1"/>
</dbReference>
<keyword evidence="9" id="KW-0472">Membrane</keyword>
<evidence type="ECO:0000256" key="7">
    <source>
        <dbReference type="ARBA" id="ARBA00022840"/>
    </source>
</evidence>
<feature type="transmembrane region" description="Helical" evidence="9">
    <location>
        <begin position="111"/>
        <end position="130"/>
    </location>
</feature>
<dbReference type="InterPro" id="IPR050482">
    <property type="entry name" value="Sensor_HK_TwoCompSys"/>
</dbReference>
<evidence type="ECO:0000256" key="5">
    <source>
        <dbReference type="ARBA" id="ARBA00022741"/>
    </source>
</evidence>
<evidence type="ECO:0000313" key="12">
    <source>
        <dbReference type="Proteomes" id="UP000678513"/>
    </source>
</evidence>
<feature type="domain" description="Signal transduction histidine kinase subgroup 3 dimerisation and phosphoacceptor" evidence="10">
    <location>
        <begin position="173"/>
        <end position="232"/>
    </location>
</feature>
<keyword evidence="5" id="KW-0547">Nucleotide-binding</keyword>
<dbReference type="EMBL" id="CP072384">
    <property type="protein sequence ID" value="QUC06948.1"/>
    <property type="molecule type" value="Genomic_DNA"/>
</dbReference>
<keyword evidence="12" id="KW-1185">Reference proteome</keyword>
<reference evidence="11 12" key="1">
    <citation type="submission" date="2021-03" db="EMBL/GenBank/DDBJ databases">
        <title>Human Oral Microbial Genomes.</title>
        <authorList>
            <person name="Johnston C.D."/>
            <person name="Chen T."/>
            <person name="Dewhirst F.E."/>
        </authorList>
    </citation>
    <scope>NUCLEOTIDE SEQUENCE [LARGE SCALE GENOMIC DNA]</scope>
    <source>
        <strain evidence="11 12">DSMZ 100122</strain>
    </source>
</reference>
<comment type="catalytic activity">
    <reaction evidence="1">
        <text>ATP + protein L-histidine = ADP + protein N-phospho-L-histidine.</text>
        <dbReference type="EC" id="2.7.13.3"/>
    </reaction>
</comment>
<name>A0ABX7Y1X4_9ACTN</name>
<dbReference type="Proteomes" id="UP000678513">
    <property type="component" value="Chromosome"/>
</dbReference>
<evidence type="ECO:0000256" key="8">
    <source>
        <dbReference type="ARBA" id="ARBA00023012"/>
    </source>
</evidence>
<feature type="transmembrane region" description="Helical" evidence="9">
    <location>
        <begin position="33"/>
        <end position="50"/>
    </location>
</feature>
<evidence type="ECO:0000256" key="9">
    <source>
        <dbReference type="SAM" id="Phobius"/>
    </source>
</evidence>
<dbReference type="Gene3D" id="1.20.5.1930">
    <property type="match status" value="1"/>
</dbReference>
<keyword evidence="4" id="KW-0808">Transferase</keyword>
<keyword evidence="3" id="KW-0597">Phosphoprotein</keyword>
<evidence type="ECO:0000259" key="10">
    <source>
        <dbReference type="Pfam" id="PF07730"/>
    </source>
</evidence>
<evidence type="ECO:0000256" key="2">
    <source>
        <dbReference type="ARBA" id="ARBA00012438"/>
    </source>
</evidence>
<keyword evidence="8" id="KW-0902">Two-component regulatory system</keyword>
<protein>
    <recommendedName>
        <fullName evidence="2">histidine kinase</fullName>
        <ecNumber evidence="2">2.7.13.3</ecNumber>
    </recommendedName>
</protein>
<dbReference type="PANTHER" id="PTHR24421">
    <property type="entry name" value="NITRATE/NITRITE SENSOR PROTEIN NARX-RELATED"/>
    <property type="match status" value="1"/>
</dbReference>
<evidence type="ECO:0000256" key="3">
    <source>
        <dbReference type="ARBA" id="ARBA00022553"/>
    </source>
</evidence>
<evidence type="ECO:0000256" key="1">
    <source>
        <dbReference type="ARBA" id="ARBA00000085"/>
    </source>
</evidence>
<organism evidence="11 12">
    <name type="scientific">Arachnia rubra</name>
    <dbReference type="NCBI Taxonomy" id="1547448"/>
    <lineage>
        <taxon>Bacteria</taxon>
        <taxon>Bacillati</taxon>
        <taxon>Actinomycetota</taxon>
        <taxon>Actinomycetes</taxon>
        <taxon>Propionibacteriales</taxon>
        <taxon>Propionibacteriaceae</taxon>
        <taxon>Arachnia</taxon>
    </lineage>
</organism>
<dbReference type="EC" id="2.7.13.3" evidence="2"/>
<sequence length="350" mass="38029">MWQSSSTGVLLAAIWLVFLAFPALSVWNLEDPLARTVGILALVLFVPAYLRSFTDMGNYLDPRERRRQLFRGALILLAVGILFWAIGTKAFSMFPFLAAFTSYGLWAPVRIPATIAVAGGGMAVMLWAGVGLSDGGAILTVLVAIMGMITVKLVEHEAITAEHEQQRAVAEQRERMIRDVHDLVGHSLTVANLRLQLAERLFESDPGQAKAELEQTRAFLTEAQEELRLSVTGEWERPVAEETIRVVKVLRSNGIEVRVEGDPQEVRGPIVLVLGWVLREAATNVLRHAHATRVEITFTSGRFSLADDGDGYCGGEGSGLAGMRERVAAVGSGFSFGPSGLGGCEVTVTW</sequence>
<accession>A0ABX7Y1X4</accession>
<gene>
    <name evidence="11" type="ORF">J5A65_08175</name>
</gene>
<feature type="transmembrane region" description="Helical" evidence="9">
    <location>
        <begin position="7"/>
        <end position="27"/>
    </location>
</feature>
<dbReference type="CDD" id="cd16917">
    <property type="entry name" value="HATPase_UhpB-NarQ-NarX-like"/>
    <property type="match status" value="1"/>
</dbReference>
<evidence type="ECO:0000313" key="11">
    <source>
        <dbReference type="EMBL" id="QUC06948.1"/>
    </source>
</evidence>
<dbReference type="SUPFAM" id="SSF55874">
    <property type="entry name" value="ATPase domain of HSP90 chaperone/DNA topoisomerase II/histidine kinase"/>
    <property type="match status" value="1"/>
</dbReference>
<evidence type="ECO:0000256" key="6">
    <source>
        <dbReference type="ARBA" id="ARBA00022777"/>
    </source>
</evidence>
<evidence type="ECO:0000256" key="4">
    <source>
        <dbReference type="ARBA" id="ARBA00022679"/>
    </source>
</evidence>
<keyword evidence="7" id="KW-0067">ATP-binding</keyword>
<dbReference type="Pfam" id="PF07730">
    <property type="entry name" value="HisKA_3"/>
    <property type="match status" value="1"/>
</dbReference>
<keyword evidence="9" id="KW-0812">Transmembrane</keyword>
<keyword evidence="6" id="KW-0418">Kinase</keyword>
<dbReference type="InterPro" id="IPR036890">
    <property type="entry name" value="HATPase_C_sf"/>
</dbReference>
<dbReference type="InterPro" id="IPR011712">
    <property type="entry name" value="Sig_transdc_His_kin_sub3_dim/P"/>
</dbReference>
<feature type="transmembrane region" description="Helical" evidence="9">
    <location>
        <begin position="137"/>
        <end position="154"/>
    </location>
</feature>
<keyword evidence="9" id="KW-1133">Transmembrane helix</keyword>